<dbReference type="KEGG" id="echi:FKX85_06140"/>
<keyword evidence="2" id="KW-0378">Hydrolase</keyword>
<protein>
    <submittedName>
        <fullName evidence="2">Amidohydrolase family protein</fullName>
    </submittedName>
</protein>
<dbReference type="Gene3D" id="2.30.40.10">
    <property type="entry name" value="Urease, subunit C, domain 1"/>
    <property type="match status" value="1"/>
</dbReference>
<dbReference type="Gene3D" id="1.20.58.520">
    <property type="entry name" value="Amidohydrolase"/>
    <property type="match status" value="1"/>
</dbReference>
<proteinExistence type="predicted"/>
<dbReference type="Gene3D" id="3.40.50.10910">
    <property type="entry name" value="Amidohydrolase"/>
    <property type="match status" value="1"/>
</dbReference>
<evidence type="ECO:0000259" key="1">
    <source>
        <dbReference type="Pfam" id="PF01979"/>
    </source>
</evidence>
<accession>A0A514CFM9</accession>
<dbReference type="SUPFAM" id="SSF51338">
    <property type="entry name" value="Composite domain of metallo-dependent hydrolases"/>
    <property type="match status" value="1"/>
</dbReference>
<dbReference type="Gene3D" id="3.30.110.90">
    <property type="entry name" value="Amidohydrolase"/>
    <property type="match status" value="1"/>
</dbReference>
<dbReference type="SUPFAM" id="SSF51556">
    <property type="entry name" value="Metallo-dependent hydrolases"/>
    <property type="match status" value="1"/>
</dbReference>
<reference evidence="2 3" key="1">
    <citation type="submission" date="2019-06" db="EMBL/GenBank/DDBJ databases">
        <title>Echinicola alkalisoli sp. nov. isolated from saline soil.</title>
        <authorList>
            <person name="Sun J.-Q."/>
            <person name="Xu L."/>
        </authorList>
    </citation>
    <scope>NUCLEOTIDE SEQUENCE [LARGE SCALE GENOMIC DNA]</scope>
    <source>
        <strain evidence="2 3">LN3S3</strain>
    </source>
</reference>
<feature type="domain" description="Amidohydrolase-related" evidence="1">
    <location>
        <begin position="98"/>
        <end position="469"/>
    </location>
</feature>
<dbReference type="PANTHER" id="PTHR43135:SF3">
    <property type="entry name" value="ALPHA-D-RIBOSE 1-METHYLPHOSPHONATE 5-TRIPHOSPHATE DIPHOSPHATASE"/>
    <property type="match status" value="1"/>
</dbReference>
<dbReference type="PANTHER" id="PTHR43135">
    <property type="entry name" value="ALPHA-D-RIBOSE 1-METHYLPHOSPHONATE 5-TRIPHOSPHATE DIPHOSPHATASE"/>
    <property type="match status" value="1"/>
</dbReference>
<evidence type="ECO:0000313" key="2">
    <source>
        <dbReference type="EMBL" id="QDH78635.1"/>
    </source>
</evidence>
<dbReference type="GO" id="GO:0016810">
    <property type="term" value="F:hydrolase activity, acting on carbon-nitrogen (but not peptide) bonds"/>
    <property type="evidence" value="ECO:0007669"/>
    <property type="project" value="InterPro"/>
</dbReference>
<gene>
    <name evidence="2" type="ORF">FKX85_06140</name>
</gene>
<evidence type="ECO:0000313" key="3">
    <source>
        <dbReference type="Proteomes" id="UP000316614"/>
    </source>
</evidence>
<dbReference type="OrthoDB" id="9797498at2"/>
<keyword evidence="3" id="KW-1185">Reference proteome</keyword>
<dbReference type="AlphaFoldDB" id="A0A514CFM9"/>
<dbReference type="PROSITE" id="PS51257">
    <property type="entry name" value="PROKAR_LIPOPROTEIN"/>
    <property type="match status" value="1"/>
</dbReference>
<dbReference type="InterPro" id="IPR011059">
    <property type="entry name" value="Metal-dep_hydrolase_composite"/>
</dbReference>
<name>A0A514CFM9_9BACT</name>
<dbReference type="EMBL" id="CP041253">
    <property type="protein sequence ID" value="QDH78635.1"/>
    <property type="molecule type" value="Genomic_DNA"/>
</dbReference>
<dbReference type="InterPro" id="IPR051781">
    <property type="entry name" value="Metallo-dep_Hydrolase"/>
</dbReference>
<dbReference type="Pfam" id="PF01979">
    <property type="entry name" value="Amidohydro_1"/>
    <property type="match status" value="1"/>
</dbReference>
<dbReference type="Proteomes" id="UP000316614">
    <property type="component" value="Chromosome"/>
</dbReference>
<organism evidence="2 3">
    <name type="scientific">Echinicola soli</name>
    <dbReference type="NCBI Taxonomy" id="2591634"/>
    <lineage>
        <taxon>Bacteria</taxon>
        <taxon>Pseudomonadati</taxon>
        <taxon>Bacteroidota</taxon>
        <taxon>Cytophagia</taxon>
        <taxon>Cytophagales</taxon>
        <taxon>Cyclobacteriaceae</taxon>
        <taxon>Echinicola</taxon>
    </lineage>
</organism>
<sequence>MITRHIVFSKNHPMKRVLSIISCLIAFFSCQDVQKSKINISDQAQLLHNGKIVNVKDGNVLENQAILVDSARIVTISTYGDLSEMVPAERQIDAKGKYIIPGLWDMHVHFEGEDLVEDNLALFPVFVAYGITTVRDMASDLGEQVLQWREEIAADKFLGPQIFTAGRKLEGIDSFWKGDLEIANEEELQQMLDKLEDYEVDMVKVTENALSGELFLQSVKQAHERGFLVSAHVPLDLSMEDLAAAGLSSIEHASYLLRLGTDEYRIAHEVANGRMSPSEANTYYAGHFDQDTAMLHYQKLADSGLAITPTLIGGKQLAYYDVDNHADDDFRKYLTDRFTSNYQWRIDRIADSSPEQWQARKERYQQIAAQLPYLQRAGMTILAGSDAAALNTFVYPALSLHQELELFQEAGLSPLQVLQTATINGAAFMGKSSTMGTVETGKQADLVLLNSNPLKDVGATQDIFAVMNDGQYFDRRALDALLEHASQRKTQLDQERLTR</sequence>
<dbReference type="InterPro" id="IPR032466">
    <property type="entry name" value="Metal_Hydrolase"/>
</dbReference>
<dbReference type="InterPro" id="IPR006680">
    <property type="entry name" value="Amidohydro-rel"/>
</dbReference>